<dbReference type="EMBL" id="CM017661">
    <property type="protein sequence ID" value="TYI47652.1"/>
    <property type="molecule type" value="Genomic_DNA"/>
</dbReference>
<evidence type="ECO:0000313" key="2">
    <source>
        <dbReference type="EMBL" id="TYI47652.1"/>
    </source>
</evidence>
<proteinExistence type="predicted"/>
<evidence type="ECO:0008006" key="4">
    <source>
        <dbReference type="Google" id="ProtNLM"/>
    </source>
</evidence>
<evidence type="ECO:0000256" key="1">
    <source>
        <dbReference type="SAM" id="Phobius"/>
    </source>
</evidence>
<accession>A0A5D2S540</accession>
<name>A0A5D2S540_GOSMU</name>
<sequence length="141" mass="15777">MSSYLEKRFSLKSNKEQPSFGGKFLTYLKCFWADEKVEFFSFSAKKCFWAGSFTFLATRTLVLFFAPSLLLSLVLCSSPYTGSLFLCPLSVLCSFALCRFFVPLPSVGSLFLCPLPVLCSSSPPPASQQQLIDRMESLEET</sequence>
<keyword evidence="1" id="KW-0812">Transmembrane</keyword>
<reference evidence="2 3" key="1">
    <citation type="submission" date="2019-07" db="EMBL/GenBank/DDBJ databases">
        <title>WGS assembly of Gossypium mustelinum.</title>
        <authorList>
            <person name="Chen Z.J."/>
            <person name="Sreedasyam A."/>
            <person name="Ando A."/>
            <person name="Song Q."/>
            <person name="De L."/>
            <person name="Hulse-Kemp A."/>
            <person name="Ding M."/>
            <person name="Ye W."/>
            <person name="Kirkbride R."/>
            <person name="Jenkins J."/>
            <person name="Plott C."/>
            <person name="Lovell J."/>
            <person name="Lin Y.-M."/>
            <person name="Vaughn R."/>
            <person name="Liu B."/>
            <person name="Li W."/>
            <person name="Simpson S."/>
            <person name="Scheffler B."/>
            <person name="Saski C."/>
            <person name="Grover C."/>
            <person name="Hu G."/>
            <person name="Conover J."/>
            <person name="Carlson J."/>
            <person name="Shu S."/>
            <person name="Boston L."/>
            <person name="Williams M."/>
            <person name="Peterson D."/>
            <person name="Mcgee K."/>
            <person name="Jones D."/>
            <person name="Wendel J."/>
            <person name="Stelly D."/>
            <person name="Grimwood J."/>
            <person name="Schmutz J."/>
        </authorList>
    </citation>
    <scope>NUCLEOTIDE SEQUENCE [LARGE SCALE GENOMIC DNA]</scope>
    <source>
        <strain evidence="2">1408120.09</strain>
    </source>
</reference>
<evidence type="ECO:0000313" key="3">
    <source>
        <dbReference type="Proteomes" id="UP000323597"/>
    </source>
</evidence>
<dbReference type="Proteomes" id="UP000323597">
    <property type="component" value="Chromosome D13"/>
</dbReference>
<keyword evidence="3" id="KW-1185">Reference proteome</keyword>
<protein>
    <recommendedName>
        <fullName evidence="4">Transmembrane protein</fullName>
    </recommendedName>
</protein>
<organism evidence="2 3">
    <name type="scientific">Gossypium mustelinum</name>
    <name type="common">Cotton</name>
    <name type="synonym">Gossypium caicoense</name>
    <dbReference type="NCBI Taxonomy" id="34275"/>
    <lineage>
        <taxon>Eukaryota</taxon>
        <taxon>Viridiplantae</taxon>
        <taxon>Streptophyta</taxon>
        <taxon>Embryophyta</taxon>
        <taxon>Tracheophyta</taxon>
        <taxon>Spermatophyta</taxon>
        <taxon>Magnoliopsida</taxon>
        <taxon>eudicotyledons</taxon>
        <taxon>Gunneridae</taxon>
        <taxon>Pentapetalae</taxon>
        <taxon>rosids</taxon>
        <taxon>malvids</taxon>
        <taxon>Malvales</taxon>
        <taxon>Malvaceae</taxon>
        <taxon>Malvoideae</taxon>
        <taxon>Gossypium</taxon>
    </lineage>
</organism>
<feature type="transmembrane region" description="Helical" evidence="1">
    <location>
        <begin position="48"/>
        <end position="74"/>
    </location>
</feature>
<keyword evidence="1" id="KW-0472">Membrane</keyword>
<keyword evidence="1" id="KW-1133">Transmembrane helix</keyword>
<dbReference type="AlphaFoldDB" id="A0A5D2S540"/>
<feature type="transmembrane region" description="Helical" evidence="1">
    <location>
        <begin position="80"/>
        <end position="102"/>
    </location>
</feature>
<gene>
    <name evidence="2" type="ORF">E1A91_D13G189200v1</name>
</gene>